<dbReference type="Gene3D" id="3.30.1240.10">
    <property type="match status" value="1"/>
</dbReference>
<name>A0A934NH02_9BACT</name>
<comment type="caution">
    <text evidence="2">The sequence shown here is derived from an EMBL/GenBank/DDBJ whole genome shotgun (WGS) entry which is preliminary data.</text>
</comment>
<evidence type="ECO:0000313" key="3">
    <source>
        <dbReference type="Proteomes" id="UP000614410"/>
    </source>
</evidence>
<dbReference type="InterPro" id="IPR000150">
    <property type="entry name" value="Cof"/>
</dbReference>
<keyword evidence="2" id="KW-0378">Hydrolase</keyword>
<dbReference type="PANTHER" id="PTHR10000:SF8">
    <property type="entry name" value="HAD SUPERFAMILY HYDROLASE-LIKE, TYPE 3"/>
    <property type="match status" value="1"/>
</dbReference>
<dbReference type="InterPro" id="IPR023214">
    <property type="entry name" value="HAD_sf"/>
</dbReference>
<sequence>MTLPEAEPAGPQTPAPGPITELDNEFEPRLVVLDIDGTLIDDDLNLQPRTRAAVRAAAQRLPVILATGRMYRSALPWAGELQVTQPLVCYQGALIRELPNGATAGRVIFEEGLDPTVAGRAVEIARAHDWHVQAYQDDELLCEQDRPEAHLYARIAQIPIRYVDDLARIVTNGSTKIVCVCEDRQVVEECVATMEADLGDRVRVTRSMAQFVELVSPRVNKAQSIELLCHRLGLSLSAALAVGDAPNDVEMIAAAGCGVAIWRARPEVLAVADATCAEPERGGVADVLEHFGLAG</sequence>
<dbReference type="NCBIfam" id="TIGR00099">
    <property type="entry name" value="Cof-subfamily"/>
    <property type="match status" value="1"/>
</dbReference>
<dbReference type="GO" id="GO:0000287">
    <property type="term" value="F:magnesium ion binding"/>
    <property type="evidence" value="ECO:0007669"/>
    <property type="project" value="TreeGrafter"/>
</dbReference>
<dbReference type="InterPro" id="IPR036412">
    <property type="entry name" value="HAD-like_sf"/>
</dbReference>
<dbReference type="Proteomes" id="UP000614410">
    <property type="component" value="Unassembled WGS sequence"/>
</dbReference>
<dbReference type="EMBL" id="JAEKNN010000053">
    <property type="protein sequence ID" value="MBJ7609936.1"/>
    <property type="molecule type" value="Genomic_DNA"/>
</dbReference>
<dbReference type="AlphaFoldDB" id="A0A934NH02"/>
<protein>
    <submittedName>
        <fullName evidence="2">Cof-type HAD-IIB family hydrolase</fullName>
    </submittedName>
</protein>
<feature type="region of interest" description="Disordered" evidence="1">
    <location>
        <begin position="1"/>
        <end position="21"/>
    </location>
</feature>
<organism evidence="2 3">
    <name type="scientific">Candidatus Amunia macphersoniae</name>
    <dbReference type="NCBI Taxonomy" id="3127014"/>
    <lineage>
        <taxon>Bacteria</taxon>
        <taxon>Bacillati</taxon>
        <taxon>Candidatus Dormiibacterota</taxon>
        <taxon>Candidatus Dormibacteria</taxon>
        <taxon>Candidatus Aeolococcales</taxon>
        <taxon>Candidatus Aeolococcaceae</taxon>
        <taxon>Candidatus Amunia</taxon>
    </lineage>
</organism>
<reference evidence="2 3" key="1">
    <citation type="submission" date="2020-10" db="EMBL/GenBank/DDBJ databases">
        <title>Ca. Dormibacterota MAGs.</title>
        <authorList>
            <person name="Montgomery K."/>
        </authorList>
    </citation>
    <scope>NUCLEOTIDE SEQUENCE [LARGE SCALE GENOMIC DNA]</scope>
    <source>
        <strain evidence="2">Mitchell_Peninsula_5</strain>
    </source>
</reference>
<dbReference type="InterPro" id="IPR006379">
    <property type="entry name" value="HAD-SF_hydro_IIB"/>
</dbReference>
<gene>
    <name evidence="2" type="ORF">JF887_10990</name>
</gene>
<proteinExistence type="predicted"/>
<dbReference type="NCBIfam" id="TIGR01484">
    <property type="entry name" value="HAD-SF-IIB"/>
    <property type="match status" value="1"/>
</dbReference>
<dbReference type="SUPFAM" id="SSF56784">
    <property type="entry name" value="HAD-like"/>
    <property type="match status" value="1"/>
</dbReference>
<evidence type="ECO:0000256" key="1">
    <source>
        <dbReference type="SAM" id="MobiDB-lite"/>
    </source>
</evidence>
<dbReference type="SFLD" id="SFLDS00003">
    <property type="entry name" value="Haloacid_Dehalogenase"/>
    <property type="match status" value="1"/>
</dbReference>
<evidence type="ECO:0000313" key="2">
    <source>
        <dbReference type="EMBL" id="MBJ7609936.1"/>
    </source>
</evidence>
<dbReference type="GO" id="GO:0005829">
    <property type="term" value="C:cytosol"/>
    <property type="evidence" value="ECO:0007669"/>
    <property type="project" value="TreeGrafter"/>
</dbReference>
<dbReference type="PANTHER" id="PTHR10000">
    <property type="entry name" value="PHOSPHOSERINE PHOSPHATASE"/>
    <property type="match status" value="1"/>
</dbReference>
<dbReference type="GO" id="GO:0016791">
    <property type="term" value="F:phosphatase activity"/>
    <property type="evidence" value="ECO:0007669"/>
    <property type="project" value="TreeGrafter"/>
</dbReference>
<accession>A0A934NH02</accession>
<dbReference type="Gene3D" id="3.40.50.1000">
    <property type="entry name" value="HAD superfamily/HAD-like"/>
    <property type="match status" value="1"/>
</dbReference>
<dbReference type="SFLD" id="SFLDG01140">
    <property type="entry name" value="C2.B:_Phosphomannomutase_and_P"/>
    <property type="match status" value="1"/>
</dbReference>
<dbReference type="Pfam" id="PF08282">
    <property type="entry name" value="Hydrolase_3"/>
    <property type="match status" value="1"/>
</dbReference>